<evidence type="ECO:0000313" key="3">
    <source>
        <dbReference type="Proteomes" id="UP000321110"/>
    </source>
</evidence>
<gene>
    <name evidence="2" type="ORF">E6Q69_11405</name>
</gene>
<dbReference type="Gene3D" id="1.10.443.10">
    <property type="entry name" value="Intergrase catalytic core"/>
    <property type="match status" value="1"/>
</dbReference>
<dbReference type="EMBL" id="SSFO01000189">
    <property type="protein sequence ID" value="TXI31419.1"/>
    <property type="molecule type" value="Genomic_DNA"/>
</dbReference>
<proteinExistence type="predicted"/>
<evidence type="ECO:0000256" key="1">
    <source>
        <dbReference type="ARBA" id="ARBA00023172"/>
    </source>
</evidence>
<dbReference type="AlphaFoldDB" id="A0A5C7W290"/>
<organism evidence="2 3">
    <name type="scientific">Aquipseudomonas alcaligenes</name>
    <name type="common">Pseudomonas alcaligenes</name>
    <dbReference type="NCBI Taxonomy" id="43263"/>
    <lineage>
        <taxon>Bacteria</taxon>
        <taxon>Pseudomonadati</taxon>
        <taxon>Pseudomonadota</taxon>
        <taxon>Gammaproteobacteria</taxon>
        <taxon>Pseudomonadales</taxon>
        <taxon>Pseudomonadaceae</taxon>
        <taxon>Aquipseudomonas</taxon>
    </lineage>
</organism>
<protein>
    <submittedName>
        <fullName evidence="2">Site-specific integrase</fullName>
    </submittedName>
</protein>
<dbReference type="GO" id="GO:0015074">
    <property type="term" value="P:DNA integration"/>
    <property type="evidence" value="ECO:0007669"/>
    <property type="project" value="InterPro"/>
</dbReference>
<dbReference type="GO" id="GO:0003677">
    <property type="term" value="F:DNA binding"/>
    <property type="evidence" value="ECO:0007669"/>
    <property type="project" value="InterPro"/>
</dbReference>
<sequence>MNVDTQTAYRSLATHFYTTRFPEIPVSELDEFRIIGELLRAAPEYRPDYFRRLRNALALDQKLRGHFWIAQEINRTLNPVTVLGLPRKRKLARRQRISDDDFAKWVSALLAKGLAVDAGALMLIRMTGARPCELSGISVEGTSIHVLGAKHSHGGLRGADRMLEADDDFCQLVRNALEAFRSEVRSLDSIRMAIHEVAKEVFSHGKPPSMYTLRHQFGADLKASGMSRVQMAYVMGHQATDSIGRYGDKRFGRAEAVKVRPAPEADLTQVRETHARYSPARTVSVRAER</sequence>
<evidence type="ECO:0000313" key="2">
    <source>
        <dbReference type="EMBL" id="TXI31419.1"/>
    </source>
</evidence>
<dbReference type="InterPro" id="IPR013762">
    <property type="entry name" value="Integrase-like_cat_sf"/>
</dbReference>
<reference evidence="2 3" key="1">
    <citation type="submission" date="2018-09" db="EMBL/GenBank/DDBJ databases">
        <title>Metagenome Assembled Genomes from an Advanced Water Purification Facility.</title>
        <authorList>
            <person name="Stamps B.W."/>
            <person name="Spear J.R."/>
        </authorList>
    </citation>
    <scope>NUCLEOTIDE SEQUENCE [LARGE SCALE GENOMIC DNA]</scope>
    <source>
        <strain evidence="2">Bin_52_1</strain>
    </source>
</reference>
<dbReference type="GO" id="GO:0006310">
    <property type="term" value="P:DNA recombination"/>
    <property type="evidence" value="ECO:0007669"/>
    <property type="project" value="UniProtKB-KW"/>
</dbReference>
<dbReference type="SUPFAM" id="SSF56349">
    <property type="entry name" value="DNA breaking-rejoining enzymes"/>
    <property type="match status" value="1"/>
</dbReference>
<dbReference type="Proteomes" id="UP000321110">
    <property type="component" value="Unassembled WGS sequence"/>
</dbReference>
<keyword evidence="1" id="KW-0233">DNA recombination</keyword>
<accession>A0A5C7W290</accession>
<name>A0A5C7W290_AQUAC</name>
<dbReference type="InterPro" id="IPR011010">
    <property type="entry name" value="DNA_brk_join_enz"/>
</dbReference>
<comment type="caution">
    <text evidence="2">The sequence shown here is derived from an EMBL/GenBank/DDBJ whole genome shotgun (WGS) entry which is preliminary data.</text>
</comment>